<feature type="region of interest" description="Disordered" evidence="1">
    <location>
        <begin position="1"/>
        <end position="35"/>
    </location>
</feature>
<dbReference type="InterPro" id="IPR018968">
    <property type="entry name" value="Phasin"/>
</dbReference>
<evidence type="ECO:0000313" key="4">
    <source>
        <dbReference type="Proteomes" id="UP000254925"/>
    </source>
</evidence>
<dbReference type="AlphaFoldDB" id="A0A370HI00"/>
<evidence type="ECO:0000259" key="2">
    <source>
        <dbReference type="Pfam" id="PF09361"/>
    </source>
</evidence>
<gene>
    <name evidence="3" type="ORF">DES45_106141</name>
</gene>
<name>A0A370HI00_9HYPH</name>
<evidence type="ECO:0000313" key="3">
    <source>
        <dbReference type="EMBL" id="RDI57827.1"/>
    </source>
</evidence>
<comment type="caution">
    <text evidence="3">The sequence shown here is derived from an EMBL/GenBank/DDBJ whole genome shotgun (WGS) entry which is preliminary data.</text>
</comment>
<dbReference type="EMBL" id="QQBB01000006">
    <property type="protein sequence ID" value="RDI57827.1"/>
    <property type="molecule type" value="Genomic_DNA"/>
</dbReference>
<dbReference type="Proteomes" id="UP000254925">
    <property type="component" value="Unassembled WGS sequence"/>
</dbReference>
<reference evidence="3 4" key="1">
    <citation type="submission" date="2018-07" db="EMBL/GenBank/DDBJ databases">
        <title>Genomic Encyclopedia of Type Strains, Phase IV (KMG-IV): sequencing the most valuable type-strain genomes for metagenomic binning, comparative biology and taxonomic classification.</title>
        <authorList>
            <person name="Goeker M."/>
        </authorList>
    </citation>
    <scope>NUCLEOTIDE SEQUENCE [LARGE SCALE GENOMIC DNA]</scope>
    <source>
        <strain evidence="3 4">DSM 14364</strain>
    </source>
</reference>
<evidence type="ECO:0000256" key="1">
    <source>
        <dbReference type="SAM" id="MobiDB-lite"/>
    </source>
</evidence>
<dbReference type="RefSeq" id="WP_114771062.1">
    <property type="nucleotide sequence ID" value="NZ_QQBB01000006.1"/>
</dbReference>
<keyword evidence="4" id="KW-1185">Reference proteome</keyword>
<dbReference type="Pfam" id="PF09361">
    <property type="entry name" value="Phasin_2"/>
    <property type="match status" value="1"/>
</dbReference>
<sequence length="162" mass="17519">MAEAKKARARVTGASAKGARKSAPAAKTETATEQLAMTEFAPQPVLQPEAPAAEAPQALQRVRTDALRKVMSEAVNATARGALEVHDKIIEALQAQSDAAIEVWESSLKAPHLSEAIRVQTNGARKAYETASAQWTDIATTTASWFHKSFEPFQTALHRQDR</sequence>
<proteinExistence type="predicted"/>
<protein>
    <submittedName>
        <fullName evidence="3">Phasin protein</fullName>
    </submittedName>
</protein>
<dbReference type="OrthoDB" id="8020845at2"/>
<feature type="domain" description="Phasin" evidence="2">
    <location>
        <begin position="70"/>
        <end position="155"/>
    </location>
</feature>
<accession>A0A370HI00</accession>
<organism evidence="3 4">
    <name type="scientific">Microvirga subterranea</name>
    <dbReference type="NCBI Taxonomy" id="186651"/>
    <lineage>
        <taxon>Bacteria</taxon>
        <taxon>Pseudomonadati</taxon>
        <taxon>Pseudomonadota</taxon>
        <taxon>Alphaproteobacteria</taxon>
        <taxon>Hyphomicrobiales</taxon>
        <taxon>Methylobacteriaceae</taxon>
        <taxon>Microvirga</taxon>
    </lineage>
</organism>